<name>A0A010QVB0_9PEZI</name>
<dbReference type="eggNOG" id="ENOG502T17T">
    <property type="taxonomic scope" value="Eukaryota"/>
</dbReference>
<evidence type="ECO:0008006" key="4">
    <source>
        <dbReference type="Google" id="ProtNLM"/>
    </source>
</evidence>
<keyword evidence="1" id="KW-0732">Signal</keyword>
<protein>
    <recommendedName>
        <fullName evidence="4">Ecp2 effector protein domain-containing protein</fullName>
    </recommendedName>
</protein>
<feature type="chain" id="PRO_5001455169" description="Ecp2 effector protein domain-containing protein" evidence="1">
    <location>
        <begin position="18"/>
        <end position="201"/>
    </location>
</feature>
<dbReference type="STRING" id="1445577.A0A010QVB0"/>
<proteinExistence type="predicted"/>
<feature type="signal peptide" evidence="1">
    <location>
        <begin position="1"/>
        <end position="17"/>
    </location>
</feature>
<dbReference type="Proteomes" id="UP000020467">
    <property type="component" value="Unassembled WGS sequence"/>
</dbReference>
<sequence>MHLSLSIVAALAATSAAFRIPEGATDGTYLAYYDESGNEVHVKDPNPITVAGLASTDTQARAVKRPGLSRARRSPAPSELFERAATVWCGCGNFLNSIDCDRVVQQIKNEINAAGGQSDVGAGLAWYKISGNVVAFLCGRGPGSGRISEASFAAGLSTITSACGYYVAGTIENGNLDIGYMNNDPSVWFCERARWSTKHEC</sequence>
<evidence type="ECO:0000313" key="3">
    <source>
        <dbReference type="Proteomes" id="UP000020467"/>
    </source>
</evidence>
<evidence type="ECO:0000313" key="2">
    <source>
        <dbReference type="EMBL" id="EXF84137.1"/>
    </source>
</evidence>
<evidence type="ECO:0000256" key="1">
    <source>
        <dbReference type="SAM" id="SignalP"/>
    </source>
</evidence>
<keyword evidence="3" id="KW-1185">Reference proteome</keyword>
<comment type="caution">
    <text evidence="2">The sequence shown here is derived from an EMBL/GenBank/DDBJ whole genome shotgun (WGS) entry which is preliminary data.</text>
</comment>
<dbReference type="HOGENOM" id="CLU_103046_1_0_1"/>
<gene>
    <name evidence="2" type="ORF">CFIO01_05640</name>
</gene>
<accession>A0A010QVB0</accession>
<reference evidence="2 3" key="1">
    <citation type="submission" date="2014-02" db="EMBL/GenBank/DDBJ databases">
        <title>The genome sequence of Colletotrichum fioriniae PJ7.</title>
        <authorList>
            <person name="Baroncelli R."/>
            <person name="Thon M.R."/>
        </authorList>
    </citation>
    <scope>NUCLEOTIDE SEQUENCE [LARGE SCALE GENOMIC DNA]</scope>
    <source>
        <strain evidence="2 3">PJ7</strain>
    </source>
</reference>
<dbReference type="EMBL" id="JARH01000201">
    <property type="protein sequence ID" value="EXF84137.1"/>
    <property type="molecule type" value="Genomic_DNA"/>
</dbReference>
<dbReference type="KEGG" id="cfj:CFIO01_05640"/>
<organism evidence="2 3">
    <name type="scientific">Colletotrichum fioriniae PJ7</name>
    <dbReference type="NCBI Taxonomy" id="1445577"/>
    <lineage>
        <taxon>Eukaryota</taxon>
        <taxon>Fungi</taxon>
        <taxon>Dikarya</taxon>
        <taxon>Ascomycota</taxon>
        <taxon>Pezizomycotina</taxon>
        <taxon>Sordariomycetes</taxon>
        <taxon>Hypocreomycetidae</taxon>
        <taxon>Glomerellales</taxon>
        <taxon>Glomerellaceae</taxon>
        <taxon>Colletotrichum</taxon>
        <taxon>Colletotrichum acutatum species complex</taxon>
    </lineage>
</organism>
<dbReference type="OrthoDB" id="5006988at2759"/>
<dbReference type="AlphaFoldDB" id="A0A010QVB0"/>